<dbReference type="PANTHER" id="PTHR43766:SF1">
    <property type="entry name" value="TRYPTOPHAN--TRNA LIGASE, MITOCHONDRIAL"/>
    <property type="match status" value="1"/>
</dbReference>
<comment type="caution">
    <text evidence="15">The sequence shown here is derived from an EMBL/GenBank/DDBJ whole genome shotgun (WGS) entry which is preliminary data.</text>
</comment>
<name>A0AAE1AQH2_9GAST</name>
<evidence type="ECO:0000256" key="3">
    <source>
        <dbReference type="ARBA" id="ARBA00013161"/>
    </source>
</evidence>
<reference evidence="15" key="1">
    <citation type="journal article" date="2023" name="G3 (Bethesda)">
        <title>A reference genome for the long-term kleptoplast-retaining sea slug Elysia crispata morphotype clarki.</title>
        <authorList>
            <person name="Eastman K.E."/>
            <person name="Pendleton A.L."/>
            <person name="Shaikh M.A."/>
            <person name="Suttiyut T."/>
            <person name="Ogas R."/>
            <person name="Tomko P."/>
            <person name="Gavelis G."/>
            <person name="Widhalm J.R."/>
            <person name="Wisecaver J.H."/>
        </authorList>
    </citation>
    <scope>NUCLEOTIDE SEQUENCE</scope>
    <source>
        <strain evidence="15">ECLA1</strain>
    </source>
</reference>
<dbReference type="AlphaFoldDB" id="A0AAE1AQH2"/>
<evidence type="ECO:0000256" key="13">
    <source>
        <dbReference type="ARBA" id="ARBA00080951"/>
    </source>
</evidence>
<dbReference type="InterPro" id="IPR014729">
    <property type="entry name" value="Rossmann-like_a/b/a_fold"/>
</dbReference>
<evidence type="ECO:0000256" key="6">
    <source>
        <dbReference type="ARBA" id="ARBA00022840"/>
    </source>
</evidence>
<dbReference type="InterPro" id="IPR024109">
    <property type="entry name" value="Trp-tRNA-ligase_bac-type"/>
</dbReference>
<dbReference type="InterPro" id="IPR002305">
    <property type="entry name" value="aa-tRNA-synth_Ic"/>
</dbReference>
<dbReference type="GO" id="GO:0005759">
    <property type="term" value="C:mitochondrial matrix"/>
    <property type="evidence" value="ECO:0007669"/>
    <property type="project" value="UniProtKB-SubCell"/>
</dbReference>
<evidence type="ECO:0000256" key="12">
    <source>
        <dbReference type="ARBA" id="ARBA00069760"/>
    </source>
</evidence>
<dbReference type="Proteomes" id="UP001283361">
    <property type="component" value="Unassembled WGS sequence"/>
</dbReference>
<evidence type="ECO:0000256" key="14">
    <source>
        <dbReference type="RuleBase" id="RU363036"/>
    </source>
</evidence>
<dbReference type="PROSITE" id="PS00178">
    <property type="entry name" value="AA_TRNA_LIGASE_I"/>
    <property type="match status" value="1"/>
</dbReference>
<evidence type="ECO:0000256" key="11">
    <source>
        <dbReference type="ARBA" id="ARBA00059972"/>
    </source>
</evidence>
<dbReference type="CDD" id="cd00806">
    <property type="entry name" value="TrpRS_core"/>
    <property type="match status" value="1"/>
</dbReference>
<evidence type="ECO:0000256" key="7">
    <source>
        <dbReference type="ARBA" id="ARBA00022917"/>
    </source>
</evidence>
<dbReference type="FunFam" id="3.40.50.620:FF:000082">
    <property type="entry name" value="MSW1p Mitochondrial tryptophanyl-tRNA synthetase"/>
    <property type="match status" value="1"/>
</dbReference>
<evidence type="ECO:0000313" key="16">
    <source>
        <dbReference type="Proteomes" id="UP001283361"/>
    </source>
</evidence>
<dbReference type="EC" id="6.1.1.2" evidence="3"/>
<dbReference type="EMBL" id="JAWDGP010001472">
    <property type="protein sequence ID" value="KAK3791471.1"/>
    <property type="molecule type" value="Genomic_DNA"/>
</dbReference>
<dbReference type="NCBIfam" id="TIGR00233">
    <property type="entry name" value="trpS"/>
    <property type="match status" value="1"/>
</dbReference>
<proteinExistence type="inferred from homology"/>
<dbReference type="GO" id="GO:0070183">
    <property type="term" value="P:mitochondrial tryptophanyl-tRNA aminoacylation"/>
    <property type="evidence" value="ECO:0007669"/>
    <property type="project" value="TreeGrafter"/>
</dbReference>
<evidence type="ECO:0000256" key="2">
    <source>
        <dbReference type="ARBA" id="ARBA00005594"/>
    </source>
</evidence>
<comment type="catalytic activity">
    <reaction evidence="10">
        <text>tRNA(Trp) + L-tryptophan + ATP = L-tryptophyl-tRNA(Trp) + AMP + diphosphate + H(+)</text>
        <dbReference type="Rhea" id="RHEA:24080"/>
        <dbReference type="Rhea" id="RHEA-COMP:9671"/>
        <dbReference type="Rhea" id="RHEA-COMP:9705"/>
        <dbReference type="ChEBI" id="CHEBI:15378"/>
        <dbReference type="ChEBI" id="CHEBI:30616"/>
        <dbReference type="ChEBI" id="CHEBI:33019"/>
        <dbReference type="ChEBI" id="CHEBI:57912"/>
        <dbReference type="ChEBI" id="CHEBI:78442"/>
        <dbReference type="ChEBI" id="CHEBI:78535"/>
        <dbReference type="ChEBI" id="CHEBI:456215"/>
        <dbReference type="EC" id="6.1.1.2"/>
    </reaction>
</comment>
<keyword evidence="4 14" id="KW-0436">Ligase</keyword>
<evidence type="ECO:0000256" key="10">
    <source>
        <dbReference type="ARBA" id="ARBA00049929"/>
    </source>
</evidence>
<evidence type="ECO:0000256" key="1">
    <source>
        <dbReference type="ARBA" id="ARBA00004305"/>
    </source>
</evidence>
<dbReference type="Gene3D" id="1.10.240.10">
    <property type="entry name" value="Tyrosyl-Transfer RNA Synthetase"/>
    <property type="match status" value="1"/>
</dbReference>
<sequence length="377" mass="41971">MATPITCQSRRFFQKIHKLNHACNSYVSCSATSGLSNVTKDSSFVSAADLVFTGIQPTGIPHLGNYVGAIKQMVNLQHRYTGSILLSVVDLHALSTPQDPKLLRSSILDLTACLLACGINPKDTILFQQSMVPQHTELAWILFCNCSLPRLQRMAQWKEKQTLVKDPGVGLLTYPILQAADIMLYKSTLVPVGEDQTQHIELTRDLSKAFNIRYGPVFPECSMIAGEVPKIRSLRNPSKKMSKSEQSEKGRIELTDSPDKIADKIKKAVTDFTSELTYDPINRPGVSNLLDIQLALYDDIDLDDILEDSFLRAEDTGQYKVRLSQLVADKLAPIREETIRFQADTGYLMDVLRDGADRASNIAAETLDEVKRNVGLR</sequence>
<dbReference type="Pfam" id="PF00579">
    <property type="entry name" value="tRNA-synt_1b"/>
    <property type="match status" value="1"/>
</dbReference>
<comment type="similarity">
    <text evidence="2 14">Belongs to the class-I aminoacyl-tRNA synthetase family.</text>
</comment>
<evidence type="ECO:0000256" key="4">
    <source>
        <dbReference type="ARBA" id="ARBA00022598"/>
    </source>
</evidence>
<dbReference type="FunFam" id="1.10.240.10:FF:000002">
    <property type="entry name" value="Tryptophan--tRNA ligase"/>
    <property type="match status" value="1"/>
</dbReference>
<gene>
    <name evidence="15" type="ORF">RRG08_046623</name>
</gene>
<keyword evidence="16" id="KW-1185">Reference proteome</keyword>
<evidence type="ECO:0000256" key="5">
    <source>
        <dbReference type="ARBA" id="ARBA00022741"/>
    </source>
</evidence>
<dbReference type="Gene3D" id="3.40.50.620">
    <property type="entry name" value="HUPs"/>
    <property type="match status" value="1"/>
</dbReference>
<keyword evidence="7 14" id="KW-0648">Protein biosynthesis</keyword>
<dbReference type="PRINTS" id="PR01039">
    <property type="entry name" value="TRNASYNTHTRP"/>
</dbReference>
<dbReference type="HAMAP" id="MF_00140_B">
    <property type="entry name" value="Trp_tRNA_synth_B"/>
    <property type="match status" value="1"/>
</dbReference>
<evidence type="ECO:0000256" key="8">
    <source>
        <dbReference type="ARBA" id="ARBA00023146"/>
    </source>
</evidence>
<dbReference type="SUPFAM" id="SSF52374">
    <property type="entry name" value="Nucleotidylyl transferase"/>
    <property type="match status" value="1"/>
</dbReference>
<accession>A0AAE1AQH2</accession>
<evidence type="ECO:0000313" key="15">
    <source>
        <dbReference type="EMBL" id="KAK3791471.1"/>
    </source>
</evidence>
<protein>
    <recommendedName>
        <fullName evidence="12">Tryptophan--tRNA ligase, mitochondrial</fullName>
        <ecNumber evidence="3">6.1.1.2</ecNumber>
    </recommendedName>
    <alternativeName>
        <fullName evidence="13">(Mt)TrpRS</fullName>
    </alternativeName>
    <alternativeName>
        <fullName evidence="9">Tryptophanyl-tRNA synthetase</fullName>
    </alternativeName>
</protein>
<dbReference type="InterPro" id="IPR050203">
    <property type="entry name" value="Trp-tRNA_synthetase"/>
</dbReference>
<dbReference type="InterPro" id="IPR002306">
    <property type="entry name" value="Trp-tRNA-ligase"/>
</dbReference>
<dbReference type="InterPro" id="IPR001412">
    <property type="entry name" value="aa-tRNA-synth_I_CS"/>
</dbReference>
<keyword evidence="8 14" id="KW-0030">Aminoacyl-tRNA synthetase</keyword>
<comment type="subcellular location">
    <subcellularLocation>
        <location evidence="1">Mitochondrion matrix</location>
    </subcellularLocation>
</comment>
<keyword evidence="6 14" id="KW-0067">ATP-binding</keyword>
<comment type="function">
    <text evidence="11">Catalyzes the attachment of tryptophan to tRNA(Trp) in a two-step reaction: tryptophan is first activated by ATP to form Trp-AMP and then transferred to the acceptor end of tRNA(Trp).</text>
</comment>
<organism evidence="15 16">
    <name type="scientific">Elysia crispata</name>
    <name type="common">lettuce slug</name>
    <dbReference type="NCBI Taxonomy" id="231223"/>
    <lineage>
        <taxon>Eukaryota</taxon>
        <taxon>Metazoa</taxon>
        <taxon>Spiralia</taxon>
        <taxon>Lophotrochozoa</taxon>
        <taxon>Mollusca</taxon>
        <taxon>Gastropoda</taxon>
        <taxon>Heterobranchia</taxon>
        <taxon>Euthyneura</taxon>
        <taxon>Panpulmonata</taxon>
        <taxon>Sacoglossa</taxon>
        <taxon>Placobranchoidea</taxon>
        <taxon>Plakobranchidae</taxon>
        <taxon>Elysia</taxon>
    </lineage>
</organism>
<evidence type="ECO:0000256" key="9">
    <source>
        <dbReference type="ARBA" id="ARBA00030268"/>
    </source>
</evidence>
<dbReference type="GO" id="GO:0004830">
    <property type="term" value="F:tryptophan-tRNA ligase activity"/>
    <property type="evidence" value="ECO:0007669"/>
    <property type="project" value="UniProtKB-EC"/>
</dbReference>
<dbReference type="PANTHER" id="PTHR43766">
    <property type="entry name" value="TRYPTOPHAN--TRNA LIGASE, MITOCHONDRIAL"/>
    <property type="match status" value="1"/>
</dbReference>
<keyword evidence="5 14" id="KW-0547">Nucleotide-binding</keyword>
<dbReference type="GO" id="GO:0005524">
    <property type="term" value="F:ATP binding"/>
    <property type="evidence" value="ECO:0007669"/>
    <property type="project" value="UniProtKB-KW"/>
</dbReference>